<proteinExistence type="predicted"/>
<protein>
    <recommendedName>
        <fullName evidence="1">Toxin VasX N-terminal region domain-containing protein</fullName>
    </recommendedName>
</protein>
<dbReference type="AlphaFoldDB" id="S2LEW5"/>
<feature type="non-terminal residue" evidence="2">
    <location>
        <position position="694"/>
    </location>
</feature>
<evidence type="ECO:0000313" key="2">
    <source>
        <dbReference type="EMBL" id="EPC03271.1"/>
    </source>
</evidence>
<evidence type="ECO:0000313" key="3">
    <source>
        <dbReference type="Proteomes" id="UP000014463"/>
    </source>
</evidence>
<feature type="domain" description="Toxin VasX N-terminal region" evidence="1">
    <location>
        <begin position="141"/>
        <end position="255"/>
    </location>
</feature>
<reference evidence="2 3" key="1">
    <citation type="journal article" date="2013" name="Genome Announc.">
        <title>Draft genome sequence of the moderately halophilic gammaproteobacterium Halomonas anticariensis FP35.</title>
        <authorList>
            <person name="Tahrioui A."/>
            <person name="Quesada E."/>
            <person name="Llamas I."/>
        </authorList>
    </citation>
    <scope>NUCLEOTIDE SEQUENCE [LARGE SCALE GENOMIC DNA]</scope>
    <source>
        <strain evidence="3">DSM 16096 / CECT 5854 / LMG 22089 / FP35</strain>
    </source>
</reference>
<evidence type="ECO:0000259" key="1">
    <source>
        <dbReference type="Pfam" id="PF20249"/>
    </source>
</evidence>
<comment type="caution">
    <text evidence="2">The sequence shown here is derived from an EMBL/GenBank/DDBJ whole genome shotgun (WGS) entry which is preliminary data.</text>
</comment>
<gene>
    <name evidence="2" type="ORF">L861_17160</name>
</gene>
<dbReference type="RefSeq" id="WP_016415385.1">
    <property type="nucleotide sequence ID" value="NZ_KE332377.1"/>
</dbReference>
<dbReference type="Pfam" id="PF20249">
    <property type="entry name" value="VasX_N"/>
    <property type="match status" value="1"/>
</dbReference>
<sequence length="694" mass="77083">MSHEIRHGPLSEMGPACEPKMLFVQVLGKQHPAGHEFVLLDGYRGTELDEPAKEALEDFSNPTSVLHKWRWKGTRPADIQLEIATEQGEPIRLPLFENLWETPRQQRYQHYVIQPVMPMALWRSLAPQSTWDTDGRAHTLPLRPGYLYLFYRDRLWREIEVRANADTGQLEFRDIDLAAHRDGDGCYRDDRRPAVSVALQEVWIPRPGSDRGVNSRVGHNPCMAYSEVQWSAARLNYLQADAWARQTRCQRLHLLGANHIATSGQLYPLADEPQRLREWFAELEVANPAAITRDLAGQHLTQLYSQATQELERFEADGGSARAAANTALQALTDEGDESSFYRQAMVRAQILDERLASEEQAGQPHDLWQGLDAAQDCLADARAREIPALLLDDPLFDLRHALSGCQASERYLLGIPRRAARDSRFESAALVNRTLLASHDTAGEANPLHRFVDDDNLDLNDSGDLAFVLCQAQREVAHDQHAAYQQRLSDLLSDREVQAVLADLFSLEGHDYLGAFSLAADLLAALGKSGTQLDQLATERQDRPTPAQRLLVRCLSDGSGHPLHAMLFPSDEATPLAAPLTLPEEEESNPGDGRLRLKAMARQAELELPTDADDLQLIDTPQLAMLVGPEGLPVVPDLKRWAGAVDTVLGKLGQQATLMLNGVVDQTTALTLFPPVVRLARAGLPDLLVGVHA</sequence>
<dbReference type="InterPro" id="IPR046864">
    <property type="entry name" value="VasX_N"/>
</dbReference>
<accession>S2LEW5</accession>
<dbReference type="EMBL" id="ASTJ01000012">
    <property type="protein sequence ID" value="EPC03271.1"/>
    <property type="molecule type" value="Genomic_DNA"/>
</dbReference>
<dbReference type="CDD" id="cd20705">
    <property type="entry name" value="MIX_I"/>
    <property type="match status" value="1"/>
</dbReference>
<organism evidence="2 3">
    <name type="scientific">Litchfieldella anticariensis (strain DSM 16096 / CECT 5854 / CIP 108499 / LMG 22089 / FP35)</name>
    <name type="common">Halomonas anticariensis</name>
    <dbReference type="NCBI Taxonomy" id="1121939"/>
    <lineage>
        <taxon>Bacteria</taxon>
        <taxon>Pseudomonadati</taxon>
        <taxon>Pseudomonadota</taxon>
        <taxon>Gammaproteobacteria</taxon>
        <taxon>Oceanospirillales</taxon>
        <taxon>Halomonadaceae</taxon>
        <taxon>Litchfieldella</taxon>
    </lineage>
</organism>
<keyword evidence="3" id="KW-1185">Reference proteome</keyword>
<dbReference type="Proteomes" id="UP000014463">
    <property type="component" value="Unassembled WGS sequence"/>
</dbReference>
<name>S2LEW5_LITA3</name>
<dbReference type="STRING" id="1121939.L861_17160"/>